<dbReference type="RefSeq" id="WP_043399454.1">
    <property type="nucleotide sequence ID" value="NZ_JPMI01000156.1"/>
</dbReference>
<organism evidence="2 3">
    <name type="scientific">Archangium violaceum Cb vi76</name>
    <dbReference type="NCBI Taxonomy" id="1406225"/>
    <lineage>
        <taxon>Bacteria</taxon>
        <taxon>Pseudomonadati</taxon>
        <taxon>Myxococcota</taxon>
        <taxon>Myxococcia</taxon>
        <taxon>Myxococcales</taxon>
        <taxon>Cystobacterineae</taxon>
        <taxon>Archangiaceae</taxon>
        <taxon>Archangium</taxon>
    </lineage>
</organism>
<protein>
    <submittedName>
        <fullName evidence="2">ATP synthase</fullName>
    </submittedName>
</protein>
<dbReference type="EMBL" id="JPMI01000156">
    <property type="protein sequence ID" value="KFA91179.1"/>
    <property type="molecule type" value="Genomic_DNA"/>
</dbReference>
<keyword evidence="1" id="KW-1133">Transmembrane helix</keyword>
<feature type="transmembrane region" description="Helical" evidence="1">
    <location>
        <begin position="70"/>
        <end position="93"/>
    </location>
</feature>
<keyword evidence="1" id="KW-0472">Membrane</keyword>
<name>A0A084SRU4_9BACT</name>
<gene>
    <name evidence="2" type="ORF">Q664_23500</name>
</gene>
<dbReference type="Proteomes" id="UP000028547">
    <property type="component" value="Unassembled WGS sequence"/>
</dbReference>
<reference evidence="2 3" key="1">
    <citation type="submission" date="2014-07" db="EMBL/GenBank/DDBJ databases">
        <title>Draft Genome Sequence of Gephyronic Acid Producer, Cystobacter violaceus Strain Cb vi76.</title>
        <authorList>
            <person name="Stevens D.C."/>
            <person name="Young J."/>
            <person name="Carmichael R."/>
            <person name="Tan J."/>
            <person name="Taylor R.E."/>
        </authorList>
    </citation>
    <scope>NUCLEOTIDE SEQUENCE [LARGE SCALE GENOMIC DNA]</scope>
    <source>
        <strain evidence="2 3">Cb vi76</strain>
    </source>
</reference>
<evidence type="ECO:0000256" key="1">
    <source>
        <dbReference type="SAM" id="Phobius"/>
    </source>
</evidence>
<sequence>MSEHEADKVFRKHAGLAVGVAVVGLAVAAFLPKAPEARQSAFIGVVLAAATGVVALVLKRRAVRKDLKEALKAVGVMFGLRAVGVVAGLLWAVESGLNPVAFVAGFFGTYFALQWIEVSYVMAASKDAAGGDE</sequence>
<evidence type="ECO:0000313" key="3">
    <source>
        <dbReference type="Proteomes" id="UP000028547"/>
    </source>
</evidence>
<evidence type="ECO:0000313" key="2">
    <source>
        <dbReference type="EMBL" id="KFA91179.1"/>
    </source>
</evidence>
<feature type="transmembrane region" description="Helical" evidence="1">
    <location>
        <begin position="37"/>
        <end position="58"/>
    </location>
</feature>
<comment type="caution">
    <text evidence="2">The sequence shown here is derived from an EMBL/GenBank/DDBJ whole genome shotgun (WGS) entry which is preliminary data.</text>
</comment>
<accession>A0A084SRU4</accession>
<feature type="transmembrane region" description="Helical" evidence="1">
    <location>
        <begin position="99"/>
        <end position="116"/>
    </location>
</feature>
<proteinExistence type="predicted"/>
<keyword evidence="1" id="KW-0812">Transmembrane</keyword>
<dbReference type="AlphaFoldDB" id="A0A084SRU4"/>
<feature type="transmembrane region" description="Helical" evidence="1">
    <location>
        <begin position="12"/>
        <end position="31"/>
    </location>
</feature>